<dbReference type="EMBL" id="NJEU01000193">
    <property type="protein sequence ID" value="PHH79230.1"/>
    <property type="molecule type" value="Genomic_DNA"/>
</dbReference>
<dbReference type="Pfam" id="PF02668">
    <property type="entry name" value="TauD"/>
    <property type="match status" value="1"/>
</dbReference>
<proteinExistence type="predicted"/>
<evidence type="ECO:0000313" key="4">
    <source>
        <dbReference type="Proteomes" id="UP000224854"/>
    </source>
</evidence>
<keyword evidence="1" id="KW-0560">Oxidoreductase</keyword>
<accession>A0A2C5ZHF4</accession>
<dbReference type="OrthoDB" id="429813at2759"/>
<feature type="domain" description="TauD/TfdA-like" evidence="2">
    <location>
        <begin position="200"/>
        <end position="451"/>
    </location>
</feature>
<comment type="caution">
    <text evidence="3">The sequence shown here is derived from an EMBL/GenBank/DDBJ whole genome shotgun (WGS) entry which is preliminary data.</text>
</comment>
<dbReference type="PANTHER" id="PTHR37285">
    <property type="entry name" value="SPORE WALL MATURATION PROTEIN DIT1"/>
    <property type="match status" value="1"/>
</dbReference>
<dbReference type="Pfam" id="PF05141">
    <property type="entry name" value="DIT1_PvcA"/>
    <property type="match status" value="1"/>
</dbReference>
<dbReference type="InterPro" id="IPR007817">
    <property type="entry name" value="Isocyanide_synthase_DIT1"/>
</dbReference>
<evidence type="ECO:0000256" key="1">
    <source>
        <dbReference type="ARBA" id="ARBA00023002"/>
    </source>
</evidence>
<reference evidence="3 4" key="1">
    <citation type="submission" date="2017-06" db="EMBL/GenBank/DDBJ databases">
        <title>Ant-infecting Ophiocordyceps genomes reveal a high diversity of potential behavioral manipulation genes and a possible major role for enterotoxins.</title>
        <authorList>
            <person name="De Bekker C."/>
            <person name="Evans H.C."/>
            <person name="Brachmann A."/>
            <person name="Hughes D.P."/>
        </authorList>
    </citation>
    <scope>NUCLEOTIDE SEQUENCE [LARGE SCALE GENOMIC DNA]</scope>
    <source>
        <strain evidence="3 4">1348a</strain>
    </source>
</reference>
<sequence length="454" mass="51102">MTYVANASNFRRALLNTFGRPDWDWKTVSQSEDVCLTYRGYIKFLETDLLDVYPIRDDRTKSKYKKGIEYIAKQMLARGEAFAGAVRQKYKDHVRLSIHASTGADKLSISLLPTSTSFTTPWHCTVAYKLDGTVVSGMRSEFDADPSMHLVYQDGRPSYYCETSELLCWGEEKGGIVYEPIYPAGWLIKPAVKNALGMRDIDAAKVRQLAQINSPIVLRGFFNAPDQDVFVQKAHEFGQPLPWKFGLLLKVKDQGTDSRGLNNVLSSEWMPFHYDGLFKTAPQVNAAGETVMVSTPPRFQFFTAPTASPRTTGFTLFSSSTQVFGHLPPWLSADNLADKTWSVCTESFGSSKLGGLPLISRHPETGQPCLRYHEPWPQTKTRFDATSVTIDGVSETESRAICDAIDAVLHDRRVAYYHSWEKGDVVVSDNVLMMHTRSDFTAGSDRELWRIHFD</sequence>
<evidence type="ECO:0000259" key="2">
    <source>
        <dbReference type="Pfam" id="PF02668"/>
    </source>
</evidence>
<dbReference type="GO" id="GO:0016491">
    <property type="term" value="F:oxidoreductase activity"/>
    <property type="evidence" value="ECO:0007669"/>
    <property type="project" value="UniProtKB-KW"/>
</dbReference>
<name>A0A2C5ZHF4_9HYPO</name>
<keyword evidence="4" id="KW-1185">Reference proteome</keyword>
<evidence type="ECO:0000313" key="3">
    <source>
        <dbReference type="EMBL" id="PHH79230.1"/>
    </source>
</evidence>
<dbReference type="Proteomes" id="UP000224854">
    <property type="component" value="Unassembled WGS sequence"/>
</dbReference>
<protein>
    <recommendedName>
        <fullName evidence="2">TauD/TfdA-like domain-containing protein</fullName>
    </recommendedName>
</protein>
<dbReference type="Gene3D" id="3.60.130.10">
    <property type="entry name" value="Clavaminate synthase-like"/>
    <property type="match status" value="1"/>
</dbReference>
<dbReference type="PANTHER" id="PTHR37285:SF5">
    <property type="entry name" value="SPORE WALL MATURATION PROTEIN DIT1"/>
    <property type="match status" value="1"/>
</dbReference>
<dbReference type="InterPro" id="IPR042098">
    <property type="entry name" value="TauD-like_sf"/>
</dbReference>
<gene>
    <name evidence="3" type="ORF">CDD82_2528</name>
</gene>
<organism evidence="3 4">
    <name type="scientific">Ophiocordyceps australis</name>
    <dbReference type="NCBI Taxonomy" id="1399860"/>
    <lineage>
        <taxon>Eukaryota</taxon>
        <taxon>Fungi</taxon>
        <taxon>Dikarya</taxon>
        <taxon>Ascomycota</taxon>
        <taxon>Pezizomycotina</taxon>
        <taxon>Sordariomycetes</taxon>
        <taxon>Hypocreomycetidae</taxon>
        <taxon>Hypocreales</taxon>
        <taxon>Ophiocordycipitaceae</taxon>
        <taxon>Ophiocordyceps</taxon>
    </lineage>
</organism>
<dbReference type="AlphaFoldDB" id="A0A2C5ZHF4"/>
<dbReference type="SUPFAM" id="SSF51197">
    <property type="entry name" value="Clavaminate synthase-like"/>
    <property type="match status" value="1"/>
</dbReference>
<dbReference type="InterPro" id="IPR003819">
    <property type="entry name" value="TauD/TfdA-like"/>
</dbReference>